<evidence type="ECO:0000313" key="3">
    <source>
        <dbReference type="EMBL" id="NRT20168.1"/>
    </source>
</evidence>
<name>A0ABX2FSK1_9BACT</name>
<keyword evidence="4" id="KW-1185">Reference proteome</keyword>
<evidence type="ECO:0000313" key="4">
    <source>
        <dbReference type="Proteomes" id="UP000779507"/>
    </source>
</evidence>
<reference evidence="3 4" key="1">
    <citation type="submission" date="2020-05" db="EMBL/GenBank/DDBJ databases">
        <title>Genomic Encyclopedia of Type Strains, Phase IV (KMG-V): Genome sequencing to study the core and pangenomes of soil and plant-associated prokaryotes.</title>
        <authorList>
            <person name="Whitman W."/>
        </authorList>
    </citation>
    <scope>NUCLEOTIDE SEQUENCE [LARGE SCALE GENOMIC DNA]</scope>
    <source>
        <strain evidence="3 4">9A</strain>
    </source>
</reference>
<proteinExistence type="predicted"/>
<organism evidence="3 4">
    <name type="scientific">Hymenobacter caeli</name>
    <dbReference type="NCBI Taxonomy" id="2735894"/>
    <lineage>
        <taxon>Bacteria</taxon>
        <taxon>Pseudomonadati</taxon>
        <taxon>Bacteroidota</taxon>
        <taxon>Cytophagia</taxon>
        <taxon>Cytophagales</taxon>
        <taxon>Hymenobacteraceae</taxon>
        <taxon>Hymenobacter</taxon>
    </lineage>
</organism>
<dbReference type="InterPro" id="IPR012347">
    <property type="entry name" value="Ferritin-like"/>
</dbReference>
<dbReference type="CDD" id="cd00657">
    <property type="entry name" value="Ferritin_like"/>
    <property type="match status" value="1"/>
</dbReference>
<dbReference type="PANTHER" id="PTHR38593">
    <property type="entry name" value="BLR2558 PROTEIN"/>
    <property type="match status" value="1"/>
</dbReference>
<dbReference type="Gene3D" id="1.20.1260.10">
    <property type="match status" value="1"/>
</dbReference>
<sequence length="196" mass="21007">MKKIALPALLVAGMLFGTSCSSKPDSTATAKDVNDQKVDNGTVATAAGSKTDTKDVTDYMVDLANTGRTEFELSQAAATRATSPAVKQYATQTVSTHAKDEAAMKDEAAKRNITLPPTLNADSQDMLAKLQGEKAGADFDKKYLNDMADVNDKAISKAQDLIKNSQDPALKTYVQKMVDDDQKHMAEAKQLLSAMK</sequence>
<feature type="domain" description="DUF4142" evidence="2">
    <location>
        <begin position="58"/>
        <end position="191"/>
    </location>
</feature>
<comment type="caution">
    <text evidence="3">The sequence shown here is derived from an EMBL/GenBank/DDBJ whole genome shotgun (WGS) entry which is preliminary data.</text>
</comment>
<dbReference type="Proteomes" id="UP000779507">
    <property type="component" value="Unassembled WGS sequence"/>
</dbReference>
<dbReference type="PROSITE" id="PS51257">
    <property type="entry name" value="PROKAR_LIPOPROTEIN"/>
    <property type="match status" value="1"/>
</dbReference>
<dbReference type="Pfam" id="PF13628">
    <property type="entry name" value="DUF4142"/>
    <property type="match status" value="1"/>
</dbReference>
<protein>
    <submittedName>
        <fullName evidence="3">Membrane protein</fullName>
    </submittedName>
</protein>
<dbReference type="EMBL" id="JABSNP010000014">
    <property type="protein sequence ID" value="NRT20168.1"/>
    <property type="molecule type" value="Genomic_DNA"/>
</dbReference>
<evidence type="ECO:0000259" key="2">
    <source>
        <dbReference type="Pfam" id="PF13628"/>
    </source>
</evidence>
<keyword evidence="1" id="KW-0732">Signal</keyword>
<feature type="chain" id="PRO_5045579200" evidence="1">
    <location>
        <begin position="23"/>
        <end position="196"/>
    </location>
</feature>
<dbReference type="InterPro" id="IPR025419">
    <property type="entry name" value="DUF4142"/>
</dbReference>
<feature type="signal peptide" evidence="1">
    <location>
        <begin position="1"/>
        <end position="22"/>
    </location>
</feature>
<accession>A0ABX2FSK1</accession>
<gene>
    <name evidence="3" type="ORF">HNP98_003007</name>
</gene>
<dbReference type="PANTHER" id="PTHR38593:SF1">
    <property type="entry name" value="BLR2558 PROTEIN"/>
    <property type="match status" value="1"/>
</dbReference>
<evidence type="ECO:0000256" key="1">
    <source>
        <dbReference type="SAM" id="SignalP"/>
    </source>
</evidence>
<dbReference type="RefSeq" id="WP_173810950.1">
    <property type="nucleotide sequence ID" value="NZ_JABSNP010000014.1"/>
</dbReference>